<keyword evidence="1" id="KW-0732">Signal</keyword>
<evidence type="ECO:0008006" key="4">
    <source>
        <dbReference type="Google" id="ProtNLM"/>
    </source>
</evidence>
<name>A0ABW0FL57_9CAUL</name>
<accession>A0ABW0FL57</accession>
<feature type="chain" id="PRO_5045770979" description="DUF4864 domain-containing protein" evidence="1">
    <location>
        <begin position="18"/>
        <end position="148"/>
    </location>
</feature>
<dbReference type="RefSeq" id="WP_374036242.1">
    <property type="nucleotide sequence ID" value="NZ_CP169082.1"/>
</dbReference>
<proteinExistence type="predicted"/>
<protein>
    <recommendedName>
        <fullName evidence="4">DUF4864 domain-containing protein</fullName>
    </recommendedName>
</protein>
<dbReference type="Proteomes" id="UP001596152">
    <property type="component" value="Unassembled WGS sequence"/>
</dbReference>
<gene>
    <name evidence="2" type="ORF">ACFPIE_01220</name>
</gene>
<feature type="signal peptide" evidence="1">
    <location>
        <begin position="1"/>
        <end position="17"/>
    </location>
</feature>
<evidence type="ECO:0000313" key="3">
    <source>
        <dbReference type="Proteomes" id="UP001596152"/>
    </source>
</evidence>
<evidence type="ECO:0000313" key="2">
    <source>
        <dbReference type="EMBL" id="MFC5342515.1"/>
    </source>
</evidence>
<organism evidence="2 3">
    <name type="scientific">Brevundimonas staleyi</name>
    <dbReference type="NCBI Taxonomy" id="74326"/>
    <lineage>
        <taxon>Bacteria</taxon>
        <taxon>Pseudomonadati</taxon>
        <taxon>Pseudomonadota</taxon>
        <taxon>Alphaproteobacteria</taxon>
        <taxon>Caulobacterales</taxon>
        <taxon>Caulobacteraceae</taxon>
        <taxon>Brevundimonas</taxon>
    </lineage>
</organism>
<comment type="caution">
    <text evidence="2">The sequence shown here is derived from an EMBL/GenBank/DDBJ whole genome shotgun (WGS) entry which is preliminary data.</text>
</comment>
<reference evidence="3" key="1">
    <citation type="journal article" date="2019" name="Int. J. Syst. Evol. Microbiol.">
        <title>The Global Catalogue of Microorganisms (GCM) 10K type strain sequencing project: providing services to taxonomists for standard genome sequencing and annotation.</title>
        <authorList>
            <consortium name="The Broad Institute Genomics Platform"/>
            <consortium name="The Broad Institute Genome Sequencing Center for Infectious Disease"/>
            <person name="Wu L."/>
            <person name="Ma J."/>
        </authorList>
    </citation>
    <scope>NUCLEOTIDE SEQUENCE [LARGE SCALE GENOMIC DNA]</scope>
    <source>
        <strain evidence="3">JCM 12125</strain>
    </source>
</reference>
<sequence length="148" mass="16113">MSVLLMSLLLAGPMAPAAEPLPVAMSQGAVRAVPTGDPQRRVLLDAIRPAIEDHIGQPVQFVVDTLQVQGDWAFYAGRIQQPNGRPIDFSRTPYAEALEEGMFDGPSTYALLRRTGSSWRLVDWVVGPTDVTYAGWPGEYGAPESLFE</sequence>
<dbReference type="EMBL" id="JBHSLF010000001">
    <property type="protein sequence ID" value="MFC5342515.1"/>
    <property type="molecule type" value="Genomic_DNA"/>
</dbReference>
<evidence type="ECO:0000256" key="1">
    <source>
        <dbReference type="SAM" id="SignalP"/>
    </source>
</evidence>
<keyword evidence="3" id="KW-1185">Reference proteome</keyword>